<dbReference type="InterPro" id="IPR011856">
    <property type="entry name" value="tRNA_endonuc-like_dom_sf"/>
</dbReference>
<feature type="domain" description="Restriction endonuclease type IV Mrr" evidence="1">
    <location>
        <begin position="27"/>
        <end position="128"/>
    </location>
</feature>
<name>A0ABC8D9Z4_BACVE</name>
<reference evidence="2 3" key="1">
    <citation type="submission" date="2018-06" db="EMBL/GenBank/DDBJ databases">
        <title>Complete Genome Sequence of Bacillus velezensis DSYZ, a Plant Growth-Promoting Rhizobacterium with Antifungal Activity.</title>
        <authorList>
            <person name="Du B."/>
            <person name="Ding Y."/>
            <person name="Liu K."/>
            <person name="Yao L."/>
            <person name="Wang C."/>
            <person name="Li H."/>
            <person name="Liu H."/>
        </authorList>
    </citation>
    <scope>NUCLEOTIDE SEQUENCE [LARGE SCALE GENOMIC DNA]</scope>
    <source>
        <strain evidence="2 3">DSYZ</strain>
    </source>
</reference>
<dbReference type="RefSeq" id="WP_062623466.1">
    <property type="nucleotide sequence ID" value="NZ_CP015443.1"/>
</dbReference>
<dbReference type="Gene3D" id="3.40.1350.10">
    <property type="match status" value="1"/>
</dbReference>
<dbReference type="InterPro" id="IPR007560">
    <property type="entry name" value="Restrct_endonuc_IV_Mrr"/>
</dbReference>
<evidence type="ECO:0000313" key="2">
    <source>
        <dbReference type="EMBL" id="AWX72654.1"/>
    </source>
</evidence>
<dbReference type="Pfam" id="PF04471">
    <property type="entry name" value="Mrr_cat"/>
    <property type="match status" value="1"/>
</dbReference>
<gene>
    <name evidence="2" type="ORF">BVDSYZ_11720</name>
</gene>
<dbReference type="Proteomes" id="UP000250069">
    <property type="component" value="Chromosome"/>
</dbReference>
<keyword evidence="2" id="KW-0255">Endonuclease</keyword>
<evidence type="ECO:0000313" key="3">
    <source>
        <dbReference type="Proteomes" id="UP000250069"/>
    </source>
</evidence>
<proteinExistence type="predicted"/>
<dbReference type="InterPro" id="IPR011335">
    <property type="entry name" value="Restrct_endonuc-II-like"/>
</dbReference>
<keyword evidence="2" id="KW-0540">Nuclease</keyword>
<evidence type="ECO:0000259" key="1">
    <source>
        <dbReference type="Pfam" id="PF04471"/>
    </source>
</evidence>
<dbReference type="AlphaFoldDB" id="A0ABC8D9Z4"/>
<accession>A0ABC8D9Z4</accession>
<keyword evidence="2" id="KW-0378">Hydrolase</keyword>
<protein>
    <submittedName>
        <fullName evidence="2">Restriction endonuclease</fullName>
    </submittedName>
</protein>
<sequence length="305" mass="34728">MDEGMELIYNEHIADEKLKLGTKYEKLAAMVFKILHQKDVVIHDLKLRGGEKKTTHQIDVTVQSKGSEKSKRILIECKDINKKVGISIVRDFFGAVSQIKPDESFIVTTVGYTREARNFAEDEGIKLALLGEFSEVDWGGRIKNIHLKMNIVVPNTPLIEFVPTGNKIKAHTPKSCSEPKSVSAKDSYFYDKEGNRKDNYKTVLEPVFRNLNINKNSNCKIKGFHPFDDLKYILQDGNLIGIKGFNYEQSFSLVVEENIIGVGEKIALMVFKVLDGTIDKLIFKEDIDKWTFSTEGEVIKKEYKE</sequence>
<dbReference type="GO" id="GO:0004519">
    <property type="term" value="F:endonuclease activity"/>
    <property type="evidence" value="ECO:0007669"/>
    <property type="project" value="UniProtKB-KW"/>
</dbReference>
<dbReference type="SUPFAM" id="SSF52980">
    <property type="entry name" value="Restriction endonuclease-like"/>
    <property type="match status" value="1"/>
</dbReference>
<dbReference type="EMBL" id="CP030150">
    <property type="protein sequence ID" value="AWX72654.1"/>
    <property type="molecule type" value="Genomic_DNA"/>
</dbReference>
<organism evidence="2 3">
    <name type="scientific">Bacillus velezensis</name>
    <dbReference type="NCBI Taxonomy" id="492670"/>
    <lineage>
        <taxon>Bacteria</taxon>
        <taxon>Bacillati</taxon>
        <taxon>Bacillota</taxon>
        <taxon>Bacilli</taxon>
        <taxon>Bacillales</taxon>
        <taxon>Bacillaceae</taxon>
        <taxon>Bacillus</taxon>
        <taxon>Bacillus amyloliquefaciens group</taxon>
    </lineage>
</organism>